<gene>
    <name evidence="1" type="ORF">J4050_14140</name>
</gene>
<accession>A0ABS3T564</accession>
<evidence type="ECO:0000313" key="2">
    <source>
        <dbReference type="Proteomes" id="UP000676776"/>
    </source>
</evidence>
<name>A0ABS3T564_9FLAO</name>
<evidence type="ECO:0000313" key="1">
    <source>
        <dbReference type="EMBL" id="MBO3117892.1"/>
    </source>
</evidence>
<sequence length="129" mass="15129">MQKGIAIVFSLLILFQSLNISTEDFSKFHVLLEHAQYHQETYGDSFFEFVVEHYADLDDQDSIEHEEHEDLPFKHGQQSCSQLNSVFVLSNFSFTIQHNEYNEVPLNFFYSESHSLFEKSSIFQPPKLT</sequence>
<comment type="caution">
    <text evidence="1">The sequence shown here is derived from an EMBL/GenBank/DDBJ whole genome shotgun (WGS) entry which is preliminary data.</text>
</comment>
<organism evidence="1 2">
    <name type="scientific">Winogradskyella pelagia</name>
    <dbReference type="NCBI Taxonomy" id="2819984"/>
    <lineage>
        <taxon>Bacteria</taxon>
        <taxon>Pseudomonadati</taxon>
        <taxon>Bacteroidota</taxon>
        <taxon>Flavobacteriia</taxon>
        <taxon>Flavobacteriales</taxon>
        <taxon>Flavobacteriaceae</taxon>
        <taxon>Winogradskyella</taxon>
    </lineage>
</organism>
<keyword evidence="2" id="KW-1185">Reference proteome</keyword>
<proteinExistence type="predicted"/>
<protein>
    <submittedName>
        <fullName evidence="1">Uncharacterized protein</fullName>
    </submittedName>
</protein>
<reference evidence="1 2" key="1">
    <citation type="submission" date="2021-03" db="EMBL/GenBank/DDBJ databases">
        <title>Winogradskyella sp. nov., isolated from costal sediment.</title>
        <authorList>
            <person name="Gao C."/>
        </authorList>
    </citation>
    <scope>NUCLEOTIDE SEQUENCE [LARGE SCALE GENOMIC DNA]</scope>
    <source>
        <strain evidence="1 2">DF17</strain>
    </source>
</reference>
<dbReference type="RefSeq" id="WP_208155249.1">
    <property type="nucleotide sequence ID" value="NZ_JAGEVF010000014.1"/>
</dbReference>
<dbReference type="Proteomes" id="UP000676776">
    <property type="component" value="Unassembled WGS sequence"/>
</dbReference>
<dbReference type="EMBL" id="JAGEVF010000014">
    <property type="protein sequence ID" value="MBO3117892.1"/>
    <property type="molecule type" value="Genomic_DNA"/>
</dbReference>